<dbReference type="Pfam" id="PF07676">
    <property type="entry name" value="PD40"/>
    <property type="match status" value="1"/>
</dbReference>
<dbReference type="PROSITE" id="PS51257">
    <property type="entry name" value="PROKAR_LIPOPROTEIN"/>
    <property type="match status" value="1"/>
</dbReference>
<organism evidence="1 2">
    <name type="scientific">Arenibacter algicola</name>
    <dbReference type="NCBI Taxonomy" id="616991"/>
    <lineage>
        <taxon>Bacteria</taxon>
        <taxon>Pseudomonadati</taxon>
        <taxon>Bacteroidota</taxon>
        <taxon>Flavobacteriia</taxon>
        <taxon>Flavobacteriales</taxon>
        <taxon>Flavobacteriaceae</taxon>
        <taxon>Arenibacter</taxon>
    </lineage>
</organism>
<reference evidence="1 2" key="1">
    <citation type="submission" date="2019-06" db="EMBL/GenBank/DDBJ databases">
        <title>A large-scale integrated study on North Sea by COGITO (Coastal Microbe Genomic &amp; Taxonomic Observatory).</title>
        <authorList>
            <person name="Teeling H."/>
        </authorList>
    </citation>
    <scope>NUCLEOTIDE SEQUENCE [LARGE SCALE GENOMIC DNA]</scope>
    <source>
        <strain evidence="1 2">MAR_2009_79</strain>
    </source>
</reference>
<dbReference type="SUPFAM" id="SSF82171">
    <property type="entry name" value="DPP6 N-terminal domain-like"/>
    <property type="match status" value="1"/>
</dbReference>
<sequence length="326" mass="37626">MIFLILKNNNMKYKKITSIFLTFLLTFISCQNSIKSNLTLLGDQIPTDTPLVFGPRIISTDAAMEFAITFSPEMDEMYFTRRRPKERNNIFVTKLVDGQWAEPDLAFFSSEDTWDFEPHINPKGDVLYFGTNRPLNDTIASSGIHEWHIKKNKNDWSRPKLVAELFKDRFIMFVTSSENGNLYFNSEELGANPDDELSIYYVVNNEGRYTDFIKMGKEINSGTMIAHPFIAPDESYMIFDGIRSSGYGDCDLYISFKENGVWTKSYNLGSEINTEMCEMTASVSPDGKYLFFHRGGGDMGDIYWVDFRLVLERIKKLEEVKYCDEI</sequence>
<name>A0ABY3A6V4_9FLAO</name>
<accession>A0ABY3A6V4</accession>
<dbReference type="Proteomes" id="UP000315363">
    <property type="component" value="Unassembled WGS sequence"/>
</dbReference>
<comment type="caution">
    <text evidence="1">The sequence shown here is derived from an EMBL/GenBank/DDBJ whole genome shotgun (WGS) entry which is preliminary data.</text>
</comment>
<gene>
    <name evidence="1" type="ORF">GQ41_1013</name>
</gene>
<protein>
    <submittedName>
        <fullName evidence="1">WD40 repeat protein</fullName>
    </submittedName>
</protein>
<evidence type="ECO:0000313" key="1">
    <source>
        <dbReference type="EMBL" id="TQO36437.1"/>
    </source>
</evidence>
<keyword evidence="2" id="KW-1185">Reference proteome</keyword>
<dbReference type="EMBL" id="VHIF01000001">
    <property type="protein sequence ID" value="TQO36437.1"/>
    <property type="molecule type" value="Genomic_DNA"/>
</dbReference>
<proteinExistence type="predicted"/>
<evidence type="ECO:0000313" key="2">
    <source>
        <dbReference type="Proteomes" id="UP000315363"/>
    </source>
</evidence>
<dbReference type="InterPro" id="IPR011659">
    <property type="entry name" value="WD40"/>
</dbReference>